<keyword evidence="12 19" id="KW-1133">Transmembrane helix</keyword>
<dbReference type="PROSITE" id="PS51003">
    <property type="entry name" value="CYTB_CTER"/>
    <property type="match status" value="1"/>
</dbReference>
<evidence type="ECO:0000256" key="2">
    <source>
        <dbReference type="ARBA" id="ARBA00004448"/>
    </source>
</evidence>
<evidence type="ECO:0000256" key="6">
    <source>
        <dbReference type="ARBA" id="ARBA00022617"/>
    </source>
</evidence>
<evidence type="ECO:0000256" key="9">
    <source>
        <dbReference type="ARBA" id="ARBA00022723"/>
    </source>
</evidence>
<dbReference type="InterPro" id="IPR030689">
    <property type="entry name" value="Cytochrome_b"/>
</dbReference>
<dbReference type="InterPro" id="IPR027387">
    <property type="entry name" value="Cytb/b6-like_sf"/>
</dbReference>
<evidence type="ECO:0000313" key="22">
    <source>
        <dbReference type="EMBL" id="AEM23861.1"/>
    </source>
</evidence>
<feature type="transmembrane region" description="Helical" evidence="19">
    <location>
        <begin position="226"/>
        <end position="243"/>
    </location>
</feature>
<feature type="domain" description="Cytochrome b/b6 N-terminal region profile" evidence="20">
    <location>
        <begin position="1"/>
        <end position="206"/>
    </location>
</feature>
<name>G1EN78_9NEOP</name>
<evidence type="ECO:0000256" key="18">
    <source>
        <dbReference type="PIRSR" id="PIRSR038885-2"/>
    </source>
</evidence>
<dbReference type="EMBL" id="JN122005">
    <property type="protein sequence ID" value="AEM23861.1"/>
    <property type="molecule type" value="Genomic_DNA"/>
</dbReference>
<evidence type="ECO:0000256" key="8">
    <source>
        <dbReference type="ARBA" id="ARBA00022692"/>
    </source>
</evidence>
<organism evidence="22">
    <name type="scientific">Ibidoecus bisignatus</name>
    <name type="common">glossy ibis head louse</name>
    <dbReference type="NCBI Taxonomy" id="236520"/>
    <lineage>
        <taxon>Eukaryota</taxon>
        <taxon>Metazoa</taxon>
        <taxon>Ecdysozoa</taxon>
        <taxon>Arthropoda</taxon>
        <taxon>Hexapoda</taxon>
        <taxon>Insecta</taxon>
        <taxon>Pterygota</taxon>
        <taxon>Neoptera</taxon>
        <taxon>Paraneoptera</taxon>
        <taxon>Psocodea</taxon>
        <taxon>Troctomorpha</taxon>
        <taxon>Phthiraptera</taxon>
        <taxon>Ischnocera</taxon>
        <taxon>Philopteridae</taxon>
        <taxon>Ibidoecus</taxon>
    </lineage>
</organism>
<evidence type="ECO:0000256" key="19">
    <source>
        <dbReference type="RuleBase" id="RU362117"/>
    </source>
</evidence>
<feature type="binding site" description="axial binding residue" evidence="18">
    <location>
        <position position="193"/>
    </location>
    <ligand>
        <name>heme b</name>
        <dbReference type="ChEBI" id="CHEBI:60344"/>
        <label>b566</label>
    </ligand>
    <ligandPart>
        <name>Fe</name>
        <dbReference type="ChEBI" id="CHEBI:18248"/>
    </ligandPart>
</feature>
<dbReference type="GO" id="GO:0016491">
    <property type="term" value="F:oxidoreductase activity"/>
    <property type="evidence" value="ECO:0007669"/>
    <property type="project" value="UniProtKB-UniRule"/>
</dbReference>
<dbReference type="GO" id="GO:0046872">
    <property type="term" value="F:metal ion binding"/>
    <property type="evidence" value="ECO:0007669"/>
    <property type="project" value="UniProtKB-UniRule"/>
</dbReference>
<dbReference type="InterPro" id="IPR036150">
    <property type="entry name" value="Cyt_b/b6_C_sf"/>
</dbReference>
<dbReference type="GO" id="GO:0008121">
    <property type="term" value="F:quinol-cytochrome-c reductase activity"/>
    <property type="evidence" value="ECO:0007669"/>
    <property type="project" value="InterPro"/>
</dbReference>
<evidence type="ECO:0000256" key="4">
    <source>
        <dbReference type="ARBA" id="ARBA00013531"/>
    </source>
</evidence>
<dbReference type="InterPro" id="IPR005798">
    <property type="entry name" value="Cyt_b/b6_C"/>
</dbReference>
<sequence length="362" mass="41040">MMKMVKNSMSINSVLFNIPIPASISFMWNFGSLLGMCLMVQIFSGLFLSMHYNTSIDDAFNSVLSTCNDVNLGWLIRYIHANGASMFFMLVYCHIGRGLYFGSFNMTLTWFSGVIILLLLMGTSFLGYVLPWGQMSFWGATVITNLVSTIPYVGDQLVYWLWGGFSVSEPTLNRFFSIHFILPFVLMMVVLVHIFSLHKSGSSNPLGISPNCLKISFHPYFWNKDVLGFVVVLIIFTVTLIFLPDVFMDPDNFSVANPMSTPAHIQPEWYFLFAYAILRSIPTKLGGVVALVFSIVILFIIPFISSGKNKSLNFYHKMIVLMQVSNFLLLTWLGAMPVEFPFLMMSKIFSSMYFIFMILLAI</sequence>
<feature type="transmembrane region" description="Helical" evidence="19">
    <location>
        <begin position="33"/>
        <end position="52"/>
    </location>
</feature>
<dbReference type="AlphaFoldDB" id="G1EN78"/>
<evidence type="ECO:0000256" key="10">
    <source>
        <dbReference type="ARBA" id="ARBA00022792"/>
    </source>
</evidence>
<evidence type="ECO:0000256" key="3">
    <source>
        <dbReference type="ARBA" id="ARBA00011649"/>
    </source>
</evidence>
<comment type="function">
    <text evidence="1 19">Component of the ubiquinol-cytochrome c reductase complex (complex III or cytochrome b-c1 complex) that is part of the mitochondrial respiratory chain. The b-c1 complex mediates electron transfer from ubiquinol to cytochrome c. Contributes to the generation of a proton gradient across the mitochondrial membrane that is then used for ATP synthesis.</text>
</comment>
<keyword evidence="6 18" id="KW-0349">Heme</keyword>
<dbReference type="InterPro" id="IPR005797">
    <property type="entry name" value="Cyt_b/b6_N"/>
</dbReference>
<evidence type="ECO:0000259" key="20">
    <source>
        <dbReference type="PROSITE" id="PS51002"/>
    </source>
</evidence>
<reference evidence="22" key="1">
    <citation type="journal article" date="2011" name="BMC Genomics">
        <title>Mitochondrial genome deletions and minicircles are common in lice (Insecta: Phthiraptera).</title>
        <authorList>
            <person name="Cameron S.L."/>
            <person name="Yoshizawa K."/>
            <person name="Mizukoshi A."/>
            <person name="Whiting M.F."/>
            <person name="Johnson K.P."/>
        </authorList>
    </citation>
    <scope>NUCLEOTIDE SEQUENCE</scope>
</reference>
<evidence type="ECO:0000256" key="5">
    <source>
        <dbReference type="ARBA" id="ARBA00022448"/>
    </source>
</evidence>
<keyword evidence="11 19" id="KW-0249">Electron transport</keyword>
<keyword evidence="15 19" id="KW-0496">Mitochondrion</keyword>
<feature type="transmembrane region" description="Helical" evidence="19">
    <location>
        <begin position="285"/>
        <end position="306"/>
    </location>
</feature>
<dbReference type="PROSITE" id="PS51002">
    <property type="entry name" value="CYTB_NTER"/>
    <property type="match status" value="1"/>
</dbReference>
<evidence type="ECO:0000256" key="7">
    <source>
        <dbReference type="ARBA" id="ARBA00022660"/>
    </source>
</evidence>
<keyword evidence="13 18" id="KW-0408">Iron</keyword>
<dbReference type="GO" id="GO:0045275">
    <property type="term" value="C:respiratory chain complex III"/>
    <property type="evidence" value="ECO:0007669"/>
    <property type="project" value="InterPro"/>
</dbReference>
<evidence type="ECO:0000256" key="11">
    <source>
        <dbReference type="ARBA" id="ARBA00022982"/>
    </source>
</evidence>
<dbReference type="PANTHER" id="PTHR19271:SF16">
    <property type="entry name" value="CYTOCHROME B"/>
    <property type="match status" value="1"/>
</dbReference>
<dbReference type="InterPro" id="IPR048260">
    <property type="entry name" value="Cytochrome_b_C_euk/bac"/>
</dbReference>
<dbReference type="InterPro" id="IPR016174">
    <property type="entry name" value="Di-haem_cyt_TM"/>
</dbReference>
<accession>G1EN78</accession>
<comment type="subcellular location">
    <subcellularLocation>
        <location evidence="2">Mitochondrion inner membrane</location>
        <topology evidence="2">Multi-pass membrane protein</topology>
    </subcellularLocation>
</comment>
<dbReference type="CDD" id="cd00290">
    <property type="entry name" value="cytochrome_b_C"/>
    <property type="match status" value="1"/>
</dbReference>
<feature type="transmembrane region" description="Helical" evidence="19">
    <location>
        <begin position="72"/>
        <end position="95"/>
    </location>
</feature>
<feature type="transmembrane region" description="Helical" evidence="19">
    <location>
        <begin position="107"/>
        <end position="130"/>
    </location>
</feature>
<feature type="transmembrane region" description="Helical" evidence="19">
    <location>
        <begin position="318"/>
        <end position="336"/>
    </location>
</feature>
<dbReference type="Gene3D" id="1.20.810.10">
    <property type="entry name" value="Cytochrome Bc1 Complex, Chain C"/>
    <property type="match status" value="1"/>
</dbReference>
<evidence type="ECO:0000256" key="1">
    <source>
        <dbReference type="ARBA" id="ARBA00002566"/>
    </source>
</evidence>
<feature type="binding site" description="axial binding residue" evidence="18">
    <location>
        <position position="179"/>
    </location>
    <ligand>
        <name>heme b</name>
        <dbReference type="ChEBI" id="CHEBI:60344"/>
        <label>b562</label>
    </ligand>
    <ligandPart>
        <name>Fe</name>
        <dbReference type="ChEBI" id="CHEBI:18248"/>
    </ligandPart>
</feature>
<evidence type="ECO:0000259" key="21">
    <source>
        <dbReference type="PROSITE" id="PS51003"/>
    </source>
</evidence>
<evidence type="ECO:0000256" key="13">
    <source>
        <dbReference type="ARBA" id="ARBA00023004"/>
    </source>
</evidence>
<feature type="domain" description="Cytochrome b/b6 C-terminal region profile" evidence="21">
    <location>
        <begin position="207"/>
        <end position="362"/>
    </location>
</feature>
<keyword evidence="9 18" id="KW-0479">Metal-binding</keyword>
<keyword evidence="16 19" id="KW-0472">Membrane</keyword>
<dbReference type="PANTHER" id="PTHR19271">
    <property type="entry name" value="CYTOCHROME B"/>
    <property type="match status" value="1"/>
</dbReference>
<evidence type="ECO:0000256" key="12">
    <source>
        <dbReference type="ARBA" id="ARBA00022989"/>
    </source>
</evidence>
<dbReference type="GO" id="GO:0006122">
    <property type="term" value="P:mitochondrial electron transport, ubiquinol to cytochrome c"/>
    <property type="evidence" value="ECO:0007669"/>
    <property type="project" value="TreeGrafter"/>
</dbReference>
<evidence type="ECO:0000256" key="15">
    <source>
        <dbReference type="ARBA" id="ARBA00023128"/>
    </source>
</evidence>
<feature type="transmembrane region" description="Helical" evidence="19">
    <location>
        <begin position="342"/>
        <end position="361"/>
    </location>
</feature>
<dbReference type="RefSeq" id="YP_004842321.1">
    <property type="nucleotide sequence ID" value="NC_015999.1"/>
</dbReference>
<feature type="binding site" description="axial binding residue" evidence="18">
    <location>
        <position position="80"/>
    </location>
    <ligand>
        <name>heme b</name>
        <dbReference type="ChEBI" id="CHEBI:60344"/>
        <label>b562</label>
    </ligand>
    <ligandPart>
        <name>Fe</name>
        <dbReference type="ChEBI" id="CHEBI:18248"/>
    </ligandPart>
</feature>
<dbReference type="InterPro" id="IPR048259">
    <property type="entry name" value="Cytochrome_b_N_euk/bac"/>
</dbReference>
<comment type="subunit">
    <text evidence="3">The main subunits of complex b-c1 are: cytochrome b, cytochrome c1 and the Rieske protein.</text>
</comment>
<comment type="similarity">
    <text evidence="19">Belongs to the cytochrome b family.</text>
</comment>
<dbReference type="CDD" id="cd00284">
    <property type="entry name" value="Cytochrome_b_N"/>
    <property type="match status" value="1"/>
</dbReference>
<evidence type="ECO:0000256" key="16">
    <source>
        <dbReference type="ARBA" id="ARBA00023136"/>
    </source>
</evidence>
<feature type="binding site" description="axial binding residue" evidence="18">
    <location>
        <position position="94"/>
    </location>
    <ligand>
        <name>heme b</name>
        <dbReference type="ChEBI" id="CHEBI:60344"/>
        <label>b566</label>
    </ligand>
    <ligandPart>
        <name>Fe</name>
        <dbReference type="ChEBI" id="CHEBI:18248"/>
    </ligandPart>
</feature>
<keyword evidence="10" id="KW-0999">Mitochondrion inner membrane</keyword>
<dbReference type="Pfam" id="PF00033">
    <property type="entry name" value="Cytochrome_B"/>
    <property type="match status" value="1"/>
</dbReference>
<comment type="cofactor">
    <cofactor evidence="18">
        <name>heme</name>
        <dbReference type="ChEBI" id="CHEBI:30413"/>
    </cofactor>
    <text evidence="18">Binds 2 heme groups non-covalently.</text>
</comment>
<dbReference type="Pfam" id="PF00032">
    <property type="entry name" value="Cytochrom_B_C"/>
    <property type="match status" value="1"/>
</dbReference>
<dbReference type="CTD" id="4519"/>
<comment type="cofactor">
    <cofactor evidence="19">
        <name>heme b</name>
        <dbReference type="ChEBI" id="CHEBI:60344"/>
    </cofactor>
    <text evidence="19">Binds 2 heme groups non-covalently.</text>
</comment>
<dbReference type="GeneID" id="11123351"/>
<geneLocation type="mitochondrion" evidence="22"/>
<feature type="binding site" evidence="17">
    <location>
        <position position="198"/>
    </location>
    <ligand>
        <name>a ubiquinone</name>
        <dbReference type="ChEBI" id="CHEBI:16389"/>
    </ligand>
</feature>
<keyword evidence="5 19" id="KW-0813">Transport</keyword>
<keyword evidence="8 19" id="KW-0812">Transmembrane</keyword>
<protein>
    <recommendedName>
        <fullName evidence="4 19">Cytochrome b</fullName>
    </recommendedName>
</protein>
<dbReference type="GO" id="GO:0005743">
    <property type="term" value="C:mitochondrial inner membrane"/>
    <property type="evidence" value="ECO:0007669"/>
    <property type="project" value="UniProtKB-SubCell"/>
</dbReference>
<gene>
    <name evidence="22" type="primary">CYTB</name>
</gene>
<proteinExistence type="inferred from homology"/>
<feature type="transmembrane region" description="Helical" evidence="19">
    <location>
        <begin position="175"/>
        <end position="195"/>
    </location>
</feature>
<dbReference type="SUPFAM" id="SSF81342">
    <property type="entry name" value="Transmembrane di-heme cytochromes"/>
    <property type="match status" value="1"/>
</dbReference>
<evidence type="ECO:0000256" key="14">
    <source>
        <dbReference type="ARBA" id="ARBA00023075"/>
    </source>
</evidence>
<keyword evidence="7 19" id="KW-0679">Respiratory chain</keyword>
<evidence type="ECO:0000256" key="17">
    <source>
        <dbReference type="PIRSR" id="PIRSR038885-1"/>
    </source>
</evidence>
<dbReference type="PIRSF" id="PIRSF038885">
    <property type="entry name" value="COB"/>
    <property type="match status" value="1"/>
</dbReference>
<dbReference type="SUPFAM" id="SSF81648">
    <property type="entry name" value="a domain/subunit of cytochrome bc1 complex (Ubiquinol-cytochrome c reductase)"/>
    <property type="match status" value="1"/>
</dbReference>
<keyword evidence="14" id="KW-0830">Ubiquinone</keyword>